<feature type="compositionally biased region" description="Acidic residues" evidence="3">
    <location>
        <begin position="234"/>
        <end position="244"/>
    </location>
</feature>
<feature type="compositionally biased region" description="Basic and acidic residues" evidence="3">
    <location>
        <begin position="508"/>
        <end position="526"/>
    </location>
</feature>
<dbReference type="GO" id="GO:0045214">
    <property type="term" value="P:sarcomere organization"/>
    <property type="evidence" value="ECO:0007669"/>
    <property type="project" value="TreeGrafter"/>
</dbReference>
<protein>
    <submittedName>
        <fullName evidence="4">Troponin T</fullName>
    </submittedName>
</protein>
<dbReference type="GO" id="GO:0005523">
    <property type="term" value="F:tropomyosin binding"/>
    <property type="evidence" value="ECO:0007669"/>
    <property type="project" value="TreeGrafter"/>
</dbReference>
<evidence type="ECO:0000256" key="3">
    <source>
        <dbReference type="SAM" id="MobiDB-lite"/>
    </source>
</evidence>
<feature type="compositionally biased region" description="Basic and acidic residues" evidence="3">
    <location>
        <begin position="245"/>
        <end position="273"/>
    </location>
</feature>
<feature type="compositionally biased region" description="Basic and acidic residues" evidence="3">
    <location>
        <begin position="460"/>
        <end position="479"/>
    </location>
</feature>
<proteinExistence type="evidence at transcript level"/>
<evidence type="ECO:0000256" key="2">
    <source>
        <dbReference type="SAM" id="Coils"/>
    </source>
</evidence>
<feature type="region of interest" description="Disordered" evidence="3">
    <location>
        <begin position="135"/>
        <end position="368"/>
    </location>
</feature>
<dbReference type="GO" id="GO:0006936">
    <property type="term" value="P:muscle contraction"/>
    <property type="evidence" value="ECO:0007669"/>
    <property type="project" value="TreeGrafter"/>
</dbReference>
<accession>F1KZW1</accession>
<comment type="similarity">
    <text evidence="1">Belongs to the troponin T family.</text>
</comment>
<dbReference type="EMBL" id="JI168759">
    <property type="protein sequence ID" value="ADY43415.1"/>
    <property type="molecule type" value="mRNA"/>
</dbReference>
<feature type="compositionally biased region" description="Acidic residues" evidence="3">
    <location>
        <begin position="178"/>
        <end position="210"/>
    </location>
</feature>
<sequence>MMKAAEDLKQQQLLKEQERQKVLAQRTIPLPDVDTVEDHAKLEAIYNQLFQHMVKLEEEKYDINQAVMAKDAEINELTIAVNDLRGKFVKPTLKKVSKYDNKFKKMAGQKKEDKQDFRANLKVVKKENVIDDIVNKQMAKKTDKPDWSKKGGEKPAGEAEEKKAEETTREEVPQPAEEPAEEGAEEEEGGEEEEEQMSEEEEEEEEEEDEQPKQDVPAKEVGAEGEAPAGDSANLEEEEGEEHEEEHLRAEDKRSKRSAREEKDPEKMTEAEKAMLAAKKRHEEEEAAKMHDYEERRRNEREKVDEELRLLKEKQQRRRQEREAEEREFAERRRQEEEKRRQEEEERKARVEAEKRKKEEERSKRQQMMAGSFVAVAAATTKNYTISKHEQAEKFGNLAGAQKVSEVDIAAREEAKRTYLASVSRPVDAANLLPNDLKDQIKRLYTRICKLEADKYDLEKRHERQEYDLKELHERERQAARHKALKKGLDPEEAAASPHPPKINVLSKFDRQIDRRSYSDRRDLYEKPVIQKPPKIAHGTARPPPEWGRRENEELETLRKNLEPPKYVEQNKVEGAKPPVEPKPLVLPNVDDVEEEEPPPPTSPPAEEPPVEEPPVEEKKVEQKPAVPPKVPTKGIKAK</sequence>
<keyword evidence="2" id="KW-0175">Coiled coil</keyword>
<name>F1KZW1_ASCSU</name>
<evidence type="ECO:0000313" key="4">
    <source>
        <dbReference type="EMBL" id="ADY43415.1"/>
    </source>
</evidence>
<evidence type="ECO:0000256" key="1">
    <source>
        <dbReference type="ARBA" id="ARBA00008330"/>
    </source>
</evidence>
<dbReference type="Pfam" id="PF00992">
    <property type="entry name" value="Troponin"/>
    <property type="match status" value="1"/>
</dbReference>
<feature type="compositionally biased region" description="Pro residues" evidence="3">
    <location>
        <begin position="599"/>
        <end position="608"/>
    </location>
</feature>
<dbReference type="InterPro" id="IPR001978">
    <property type="entry name" value="Troponin"/>
</dbReference>
<feature type="compositionally biased region" description="Basic and acidic residues" evidence="3">
    <location>
        <begin position="547"/>
        <end position="563"/>
    </location>
</feature>
<feature type="compositionally biased region" description="Basic and acidic residues" evidence="3">
    <location>
        <begin position="281"/>
        <end position="364"/>
    </location>
</feature>
<reference evidence="4" key="1">
    <citation type="journal article" date="2011" name="Genome Res.">
        <title>Deep small RNA sequencing from the nematode Ascaris reveals conservation, functional diversification, and novel developmental profiles.</title>
        <authorList>
            <person name="Wang J."/>
            <person name="Czech B."/>
            <person name="Crunk A."/>
            <person name="Wallace A."/>
            <person name="Mitreva M."/>
            <person name="Hannon G.J."/>
            <person name="Davis R.E."/>
        </authorList>
    </citation>
    <scope>NUCLEOTIDE SEQUENCE</scope>
</reference>
<dbReference type="AlphaFoldDB" id="F1KZW1"/>
<feature type="compositionally biased region" description="Basic and acidic residues" evidence="3">
    <location>
        <begin position="211"/>
        <end position="222"/>
    </location>
</feature>
<dbReference type="InterPro" id="IPR027707">
    <property type="entry name" value="TNNT"/>
</dbReference>
<feature type="coiled-coil region" evidence="2">
    <location>
        <begin position="1"/>
        <end position="59"/>
    </location>
</feature>
<organism evidence="4">
    <name type="scientific">Ascaris suum</name>
    <name type="common">Pig roundworm</name>
    <name type="synonym">Ascaris lumbricoides</name>
    <dbReference type="NCBI Taxonomy" id="6253"/>
    <lineage>
        <taxon>Eukaryota</taxon>
        <taxon>Metazoa</taxon>
        <taxon>Ecdysozoa</taxon>
        <taxon>Nematoda</taxon>
        <taxon>Chromadorea</taxon>
        <taxon>Rhabditida</taxon>
        <taxon>Spirurina</taxon>
        <taxon>Ascaridomorpha</taxon>
        <taxon>Ascaridoidea</taxon>
        <taxon>Ascarididae</taxon>
        <taxon>Ascaris</taxon>
    </lineage>
</organism>
<feature type="compositionally biased region" description="Basic and acidic residues" evidence="3">
    <location>
        <begin position="140"/>
        <end position="172"/>
    </location>
</feature>
<dbReference type="Gene3D" id="1.20.5.350">
    <property type="match status" value="2"/>
</dbReference>
<dbReference type="InterPro" id="IPR038077">
    <property type="entry name" value="Troponin_sf"/>
</dbReference>
<dbReference type="PANTHER" id="PTHR11521:SF1">
    <property type="entry name" value="TROPONIN T, SKELETAL MUSCLE"/>
    <property type="match status" value="1"/>
</dbReference>
<dbReference type="SUPFAM" id="SSF90250">
    <property type="entry name" value="Troponin coil-coiled subunits"/>
    <property type="match status" value="2"/>
</dbReference>
<dbReference type="PANTHER" id="PTHR11521">
    <property type="entry name" value="TROPONIN T"/>
    <property type="match status" value="1"/>
</dbReference>
<feature type="region of interest" description="Disordered" evidence="3">
    <location>
        <begin position="460"/>
        <end position="639"/>
    </location>
</feature>
<dbReference type="GO" id="GO:0006937">
    <property type="term" value="P:regulation of muscle contraction"/>
    <property type="evidence" value="ECO:0007669"/>
    <property type="project" value="InterPro"/>
</dbReference>
<dbReference type="GO" id="GO:0005861">
    <property type="term" value="C:troponin complex"/>
    <property type="evidence" value="ECO:0007669"/>
    <property type="project" value="InterPro"/>
</dbReference>